<organism evidence="2 3">
    <name type="scientific">Vibrio amylolyticus</name>
    <dbReference type="NCBI Taxonomy" id="2847292"/>
    <lineage>
        <taxon>Bacteria</taxon>
        <taxon>Pseudomonadati</taxon>
        <taxon>Pseudomonadota</taxon>
        <taxon>Gammaproteobacteria</taxon>
        <taxon>Vibrionales</taxon>
        <taxon>Vibrionaceae</taxon>
        <taxon>Vibrio</taxon>
    </lineage>
</organism>
<dbReference type="Gene3D" id="3.40.50.1820">
    <property type="entry name" value="alpha/beta hydrolase"/>
    <property type="match status" value="1"/>
</dbReference>
<dbReference type="PANTHER" id="PTHR12277">
    <property type="entry name" value="ALPHA/BETA HYDROLASE DOMAIN-CONTAINING PROTEIN"/>
    <property type="match status" value="1"/>
</dbReference>
<dbReference type="EMBL" id="JAJHVV010000009">
    <property type="protein sequence ID" value="MCK6264585.1"/>
    <property type="molecule type" value="Genomic_DNA"/>
</dbReference>
<sequence length="260" mass="28882">MKMALNILLISFFGLAAGLLSLYFFQDKLIYPEPKPPLEVSLPEHASLVNLGLSDGFLLMPKLRESQQVPLMIFTHGNAELASHWLNSFNTIIENNIAVLIVEYPGYGGSVEKTNFRTINRTMLNAFDLVSNLPEIDKNKIIAYGRSIGGGAAALLAKQRPLSALCLESTFSSLPKLVSDKGLPGFLVSDRYDNEEIIKQLDIPIFIYHGVNDAIIPISHAESLVNSSENITFYTENCGHNNCPRKWDELLAFLKLNDLD</sequence>
<protein>
    <submittedName>
        <fullName evidence="2">Alpha/beta hydrolase</fullName>
    </submittedName>
</protein>
<keyword evidence="2" id="KW-0378">Hydrolase</keyword>
<dbReference type="GO" id="GO:0016787">
    <property type="term" value="F:hydrolase activity"/>
    <property type="evidence" value="ECO:0007669"/>
    <property type="project" value="UniProtKB-KW"/>
</dbReference>
<dbReference type="SUPFAM" id="SSF53474">
    <property type="entry name" value="alpha/beta-Hydrolases"/>
    <property type="match status" value="1"/>
</dbReference>
<gene>
    <name evidence="2" type="ORF">KP803_14995</name>
</gene>
<keyword evidence="1" id="KW-1133">Transmembrane helix</keyword>
<evidence type="ECO:0000256" key="1">
    <source>
        <dbReference type="SAM" id="Phobius"/>
    </source>
</evidence>
<keyword evidence="1" id="KW-0812">Transmembrane</keyword>
<dbReference type="AlphaFoldDB" id="A0A9X1XLU7"/>
<evidence type="ECO:0000313" key="3">
    <source>
        <dbReference type="Proteomes" id="UP001139559"/>
    </source>
</evidence>
<keyword evidence="1" id="KW-0472">Membrane</keyword>
<dbReference type="InterPro" id="IPR029058">
    <property type="entry name" value="AB_hydrolase_fold"/>
</dbReference>
<evidence type="ECO:0000313" key="2">
    <source>
        <dbReference type="EMBL" id="MCK6264585.1"/>
    </source>
</evidence>
<dbReference type="Proteomes" id="UP001139559">
    <property type="component" value="Unassembled WGS sequence"/>
</dbReference>
<proteinExistence type="predicted"/>
<dbReference type="RefSeq" id="WP_248009664.1">
    <property type="nucleotide sequence ID" value="NZ_JAJHVV010000009.1"/>
</dbReference>
<reference evidence="2" key="1">
    <citation type="submission" date="2021-11" db="EMBL/GenBank/DDBJ databases">
        <title>Vibrio ZSDE26 sp. nov. and Vibrio ZSDZ34 sp. nov., isolated from coastal seawater in Qingdao.</title>
        <authorList>
            <person name="Zhang P."/>
        </authorList>
    </citation>
    <scope>NUCLEOTIDE SEQUENCE</scope>
    <source>
        <strain evidence="2">ZSDE26</strain>
    </source>
</reference>
<name>A0A9X1XLU7_9VIBR</name>
<keyword evidence="3" id="KW-1185">Reference proteome</keyword>
<comment type="caution">
    <text evidence="2">The sequence shown here is derived from an EMBL/GenBank/DDBJ whole genome shotgun (WGS) entry which is preliminary data.</text>
</comment>
<accession>A0A9X1XLU7</accession>
<feature type="transmembrane region" description="Helical" evidence="1">
    <location>
        <begin position="7"/>
        <end position="25"/>
    </location>
</feature>